<dbReference type="PROSITE" id="PS01082">
    <property type="entry name" value="RIBOSOMAL_L7AE"/>
    <property type="match status" value="1"/>
</dbReference>
<keyword evidence="7" id="KW-0812">Transmembrane</keyword>
<feature type="transmembrane region" description="Helical" evidence="7">
    <location>
        <begin position="512"/>
        <end position="530"/>
    </location>
</feature>
<dbReference type="GO" id="GO:0005840">
    <property type="term" value="C:ribosome"/>
    <property type="evidence" value="ECO:0007669"/>
    <property type="project" value="UniProtKB-KW"/>
</dbReference>
<keyword evidence="2" id="KW-0689">Ribosomal protein</keyword>
<keyword evidence="7" id="KW-1133">Transmembrane helix</keyword>
<evidence type="ECO:0000256" key="7">
    <source>
        <dbReference type="SAM" id="Phobius"/>
    </source>
</evidence>
<dbReference type="AlphaFoldDB" id="A0AAW2H8D3"/>
<feature type="transmembrane region" description="Helical" evidence="7">
    <location>
        <begin position="570"/>
        <end position="588"/>
    </location>
</feature>
<dbReference type="InterPro" id="IPR004037">
    <property type="entry name" value="Ribosomal_eL8-like_CS"/>
</dbReference>
<feature type="transmembrane region" description="Helical" evidence="7">
    <location>
        <begin position="594"/>
        <end position="610"/>
    </location>
</feature>
<organism evidence="9">
    <name type="scientific">Menopon gallinae</name>
    <name type="common">poultry shaft louse</name>
    <dbReference type="NCBI Taxonomy" id="328185"/>
    <lineage>
        <taxon>Eukaryota</taxon>
        <taxon>Metazoa</taxon>
        <taxon>Ecdysozoa</taxon>
        <taxon>Arthropoda</taxon>
        <taxon>Hexapoda</taxon>
        <taxon>Insecta</taxon>
        <taxon>Pterygota</taxon>
        <taxon>Neoptera</taxon>
        <taxon>Paraneoptera</taxon>
        <taxon>Psocodea</taxon>
        <taxon>Troctomorpha</taxon>
        <taxon>Phthiraptera</taxon>
        <taxon>Amblycera</taxon>
        <taxon>Menoponidae</taxon>
        <taxon>Menopon</taxon>
    </lineage>
</organism>
<name>A0AAW2H8D3_9NEOP</name>
<feature type="transmembrane region" description="Helical" evidence="7">
    <location>
        <begin position="542"/>
        <end position="563"/>
    </location>
</feature>
<keyword evidence="7" id="KW-0472">Membrane</keyword>
<dbReference type="PANTHER" id="PTHR23105">
    <property type="entry name" value="RIBOSOMAL PROTEIN L7AE FAMILY MEMBER"/>
    <property type="match status" value="1"/>
</dbReference>
<dbReference type="InterPro" id="IPR029064">
    <property type="entry name" value="Ribosomal_eL30-like_sf"/>
</dbReference>
<dbReference type="GO" id="GO:0042254">
    <property type="term" value="P:ribosome biogenesis"/>
    <property type="evidence" value="ECO:0007669"/>
    <property type="project" value="InterPro"/>
</dbReference>
<feature type="transmembrane region" description="Helical" evidence="7">
    <location>
        <begin position="317"/>
        <end position="334"/>
    </location>
</feature>
<dbReference type="InterPro" id="IPR018492">
    <property type="entry name" value="Ribosomal_eL8/Nhp2"/>
</dbReference>
<evidence type="ECO:0000256" key="6">
    <source>
        <dbReference type="SAM" id="MobiDB-lite"/>
    </source>
</evidence>
<gene>
    <name evidence="9" type="ORF">PYX00_011664</name>
</gene>
<evidence type="ECO:0000256" key="5">
    <source>
        <dbReference type="ARBA" id="ARBA00035345"/>
    </source>
</evidence>
<feature type="domain" description="Ribosomal protein eL8/eL30/eS12/Gadd45" evidence="8">
    <location>
        <begin position="97"/>
        <end position="165"/>
    </location>
</feature>
<keyword evidence="3" id="KW-0687">Ribonucleoprotein</keyword>
<feature type="transmembrane region" description="Helical" evidence="7">
    <location>
        <begin position="288"/>
        <end position="305"/>
    </location>
</feature>
<proteinExistence type="inferred from homology"/>
<comment type="similarity">
    <text evidence="1">Belongs to the eukaryotic ribosomal protein eL8 family.</text>
</comment>
<dbReference type="PRINTS" id="PR00881">
    <property type="entry name" value="L7ARS6FAMILY"/>
</dbReference>
<reference evidence="9" key="1">
    <citation type="journal article" date="2024" name="Gigascience">
        <title>Chromosome-level genome of the poultry shaft louse Menopon gallinae provides insight into the host-switching and adaptive evolution of parasitic lice.</title>
        <authorList>
            <person name="Xu Y."/>
            <person name="Ma L."/>
            <person name="Liu S."/>
            <person name="Liang Y."/>
            <person name="Liu Q."/>
            <person name="He Z."/>
            <person name="Tian L."/>
            <person name="Duan Y."/>
            <person name="Cai W."/>
            <person name="Li H."/>
            <person name="Song F."/>
        </authorList>
    </citation>
    <scope>NUCLEOTIDE SEQUENCE</scope>
    <source>
        <strain evidence="9">Cailab_2023a</strain>
    </source>
</reference>
<feature type="transmembrane region" description="Helical" evidence="7">
    <location>
        <begin position="346"/>
        <end position="365"/>
    </location>
</feature>
<feature type="transmembrane region" description="Helical" evidence="7">
    <location>
        <begin position="371"/>
        <end position="388"/>
    </location>
</feature>
<dbReference type="InterPro" id="IPR004038">
    <property type="entry name" value="Ribosomal_eL8/eL30/eS12/Gad45"/>
</dbReference>
<evidence type="ECO:0000259" key="8">
    <source>
        <dbReference type="Pfam" id="PF01248"/>
    </source>
</evidence>
<evidence type="ECO:0000313" key="9">
    <source>
        <dbReference type="EMBL" id="KAL0265947.1"/>
    </source>
</evidence>
<evidence type="ECO:0000256" key="2">
    <source>
        <dbReference type="ARBA" id="ARBA00022980"/>
    </source>
</evidence>
<dbReference type="PRINTS" id="PR00882">
    <property type="entry name" value="RIBOSOMALL7A"/>
</dbReference>
<feature type="transmembrane region" description="Helical" evidence="7">
    <location>
        <begin position="217"/>
        <end position="237"/>
    </location>
</feature>
<evidence type="ECO:0000256" key="1">
    <source>
        <dbReference type="ARBA" id="ARBA00007337"/>
    </source>
</evidence>
<dbReference type="GO" id="GO:1990904">
    <property type="term" value="C:ribonucleoprotein complex"/>
    <property type="evidence" value="ECO:0007669"/>
    <property type="project" value="UniProtKB-KW"/>
</dbReference>
<dbReference type="Pfam" id="PF01248">
    <property type="entry name" value="Ribosomal_L7Ae"/>
    <property type="match status" value="1"/>
</dbReference>
<dbReference type="EMBL" id="JARGDH010000006">
    <property type="protein sequence ID" value="KAL0265947.1"/>
    <property type="molecule type" value="Genomic_DNA"/>
</dbReference>
<evidence type="ECO:0000256" key="3">
    <source>
        <dbReference type="ARBA" id="ARBA00023274"/>
    </source>
</evidence>
<dbReference type="Gene3D" id="3.30.1330.30">
    <property type="match status" value="1"/>
</dbReference>
<protein>
    <recommendedName>
        <fullName evidence="4">Large ribosomal subunit protein eL8</fullName>
    </recommendedName>
    <alternativeName>
        <fullName evidence="5">60S ribosomal protein L7a</fullName>
    </alternativeName>
</protein>
<dbReference type="SUPFAM" id="SSF55315">
    <property type="entry name" value="L30e-like"/>
    <property type="match status" value="1"/>
</dbReference>
<sequence>MVSQSRKEMIERRRNPRDLDQKHQREERKALIAERLHLYRNALRIPPAINQFSTFLGKQDMDQALALFRNYVPETRAEKRKRLMSEDPRAGPKPILIKFGLKHVTDLIEQKKARIVLIASDVDPIEVVVFLPTLCRKMGVPYAIVNGKKDLGALVHLKSTSCICLCDVAPKDCAEFKNVVAKANAMFMDNYEMTMKKWGGGALLRDKRLFWMHMSKIGFLLVLARLFLETLAFLNFRYLYMRFDVSGHLLMYATHSFCGALFLLDLARHRGRLLSLIEKRTGIRRYSFVLHTLVLGLISNTKSLLRLSLSQCVSDMAAMALSCSSVLFTRFLFCRQPQASSTRTRLMVLVITACMAAVILCEGQYLGCMSLLVAAFISSLYSVLYRRMSRRRATIDERIGKLQQQKYEALESMERSRRVSTYLRSPLSQTGLQGAAGLDRRPFQEGAAGGRACPENGKPAAETALCSVSAGYSAAKGPGAQCTEARGVPWMGRIVLEDPRSAEHLRSIYTTYYYLSLSGAITALLYWPLLLAENRECWCPQYFLLVLLSVFLSSLLSFNYFAAIGLVSTIFAQLSGFLFKVFVFSMQIVERGALPQDAGALLVLLAVFFVC</sequence>
<feature type="transmembrane region" description="Helical" evidence="7">
    <location>
        <begin position="249"/>
        <end position="267"/>
    </location>
</feature>
<accession>A0AAW2H8D3</accession>
<dbReference type="GO" id="GO:0003723">
    <property type="term" value="F:RNA binding"/>
    <property type="evidence" value="ECO:0007669"/>
    <property type="project" value="InterPro"/>
</dbReference>
<comment type="caution">
    <text evidence="9">The sequence shown here is derived from an EMBL/GenBank/DDBJ whole genome shotgun (WGS) entry which is preliminary data.</text>
</comment>
<dbReference type="InterPro" id="IPR001921">
    <property type="entry name" value="Ribosomal_eL8_euk"/>
</dbReference>
<feature type="region of interest" description="Disordered" evidence="6">
    <location>
        <begin position="1"/>
        <end position="25"/>
    </location>
</feature>
<evidence type="ECO:0000256" key="4">
    <source>
        <dbReference type="ARBA" id="ARBA00035232"/>
    </source>
</evidence>
<dbReference type="InterPro" id="IPR050257">
    <property type="entry name" value="eL8/uL1-like"/>
</dbReference>